<dbReference type="AlphaFoldDB" id="A0A286U0U5"/>
<keyword evidence="2" id="KW-1185">Reference proteome</keyword>
<dbReference type="Proteomes" id="UP000218542">
    <property type="component" value="Unassembled WGS sequence"/>
</dbReference>
<name>A0A286U0U5_9BACT</name>
<dbReference type="Gene3D" id="3.30.460.40">
    <property type="match status" value="1"/>
</dbReference>
<organism evidence="1 2">
    <name type="scientific">Candidatus Scalindua japonica</name>
    <dbReference type="NCBI Taxonomy" id="1284222"/>
    <lineage>
        <taxon>Bacteria</taxon>
        <taxon>Pseudomonadati</taxon>
        <taxon>Planctomycetota</taxon>
        <taxon>Candidatus Brocadiia</taxon>
        <taxon>Candidatus Brocadiales</taxon>
        <taxon>Candidatus Scalinduaceae</taxon>
        <taxon>Candidatus Scalindua</taxon>
    </lineage>
</organism>
<protein>
    <submittedName>
        <fullName evidence="1">Uncharacterized protein</fullName>
    </submittedName>
</protein>
<dbReference type="EMBL" id="BAOS01000027">
    <property type="protein sequence ID" value="GAX61738.1"/>
    <property type="molecule type" value="Genomic_DNA"/>
</dbReference>
<dbReference type="SUPFAM" id="SSF81301">
    <property type="entry name" value="Nucleotidyltransferase"/>
    <property type="match status" value="1"/>
</dbReference>
<dbReference type="InterPro" id="IPR043519">
    <property type="entry name" value="NT_sf"/>
</dbReference>
<sequence length="183" mass="21296">MNDQLEFMMLIASRLDSASIPYMITGSMAMAIYSMPRMTRDIDLVVEVKPTDVDKIVDLFLEDCYISQDSVTQAVNTHGMFNIIHNDWMVKADFIIRKNEVYRKEEFSRRQKINLENMTISVVAAEDLILSKLVWGKRSQSELQFQDVCQMITTVSELDWKYLQNWAEVLKVNDLLRKAKENG</sequence>
<dbReference type="RefSeq" id="WP_096895105.1">
    <property type="nucleotide sequence ID" value="NZ_BAOS01000027.1"/>
</dbReference>
<evidence type="ECO:0000313" key="2">
    <source>
        <dbReference type="Proteomes" id="UP000218542"/>
    </source>
</evidence>
<comment type="caution">
    <text evidence="1">The sequence shown here is derived from an EMBL/GenBank/DDBJ whole genome shotgun (WGS) entry which is preliminary data.</text>
</comment>
<dbReference type="OrthoDB" id="1551055at2"/>
<reference evidence="1 2" key="1">
    <citation type="journal article" date="2017" name="Environ. Microbiol. Rep.">
        <title>Genetic diversity of marine anaerobic ammonium-oxidizing bacteria as revealed by genomic and proteomic analyses of 'Candidatus Scalindua japonica'.</title>
        <authorList>
            <person name="Oshiki M."/>
            <person name="Mizuto K."/>
            <person name="Kimura Z."/>
            <person name="Kindaichi T."/>
            <person name="Satoh H."/>
            <person name="Okabe S."/>
        </authorList>
    </citation>
    <scope>NUCLEOTIDE SEQUENCE [LARGE SCALE GENOMIC DNA]</scope>
    <source>
        <strain evidence="2">husup-a2</strain>
    </source>
</reference>
<proteinExistence type="predicted"/>
<evidence type="ECO:0000313" key="1">
    <source>
        <dbReference type="EMBL" id="GAX61738.1"/>
    </source>
</evidence>
<gene>
    <name evidence="1" type="ORF">SCALIN_C27_0133</name>
</gene>
<accession>A0A286U0U5</accession>